<reference evidence="2" key="1">
    <citation type="submission" date="2020-10" db="EMBL/GenBank/DDBJ databases">
        <authorList>
            <person name="Han B."/>
            <person name="Lu T."/>
            <person name="Zhao Q."/>
            <person name="Huang X."/>
            <person name="Zhao Y."/>
        </authorList>
    </citation>
    <scope>NUCLEOTIDE SEQUENCE</scope>
</reference>
<sequence>MAAAPQQQDPGGSGTPWRSPPRRVVPPLSLDECGRAPGALPNMRTVALGPVAGDDNSLSIDAEQELLYVPSQAGNGKKIQEHTKPCANLHEGEPAKSC</sequence>
<gene>
    <name evidence="2" type="ORF">NCGR_LOCUS6405</name>
</gene>
<dbReference type="AlphaFoldDB" id="A0A811MSR3"/>
<keyword evidence="3" id="KW-1185">Reference proteome</keyword>
<feature type="region of interest" description="Disordered" evidence="1">
    <location>
        <begin position="1"/>
        <end position="26"/>
    </location>
</feature>
<evidence type="ECO:0000256" key="1">
    <source>
        <dbReference type="SAM" id="MobiDB-lite"/>
    </source>
</evidence>
<accession>A0A811MSR3</accession>
<comment type="caution">
    <text evidence="2">The sequence shown here is derived from an EMBL/GenBank/DDBJ whole genome shotgun (WGS) entry which is preliminary data.</text>
</comment>
<dbReference type="Proteomes" id="UP000604825">
    <property type="component" value="Unassembled WGS sequence"/>
</dbReference>
<feature type="region of interest" description="Disordered" evidence="1">
    <location>
        <begin position="76"/>
        <end position="98"/>
    </location>
</feature>
<feature type="compositionally biased region" description="Polar residues" evidence="1">
    <location>
        <begin position="1"/>
        <end position="10"/>
    </location>
</feature>
<proteinExistence type="predicted"/>
<evidence type="ECO:0000313" key="2">
    <source>
        <dbReference type="EMBL" id="CAD6210299.1"/>
    </source>
</evidence>
<organism evidence="2 3">
    <name type="scientific">Miscanthus lutarioriparius</name>
    <dbReference type="NCBI Taxonomy" id="422564"/>
    <lineage>
        <taxon>Eukaryota</taxon>
        <taxon>Viridiplantae</taxon>
        <taxon>Streptophyta</taxon>
        <taxon>Embryophyta</taxon>
        <taxon>Tracheophyta</taxon>
        <taxon>Spermatophyta</taxon>
        <taxon>Magnoliopsida</taxon>
        <taxon>Liliopsida</taxon>
        <taxon>Poales</taxon>
        <taxon>Poaceae</taxon>
        <taxon>PACMAD clade</taxon>
        <taxon>Panicoideae</taxon>
        <taxon>Andropogonodae</taxon>
        <taxon>Andropogoneae</taxon>
        <taxon>Saccharinae</taxon>
        <taxon>Miscanthus</taxon>
    </lineage>
</organism>
<protein>
    <submittedName>
        <fullName evidence="2">Uncharacterized protein</fullName>
    </submittedName>
</protein>
<name>A0A811MSR3_9POAL</name>
<dbReference type="EMBL" id="CAJGYO010000002">
    <property type="protein sequence ID" value="CAD6210299.1"/>
    <property type="molecule type" value="Genomic_DNA"/>
</dbReference>
<evidence type="ECO:0000313" key="3">
    <source>
        <dbReference type="Proteomes" id="UP000604825"/>
    </source>
</evidence>
<feature type="compositionally biased region" description="Basic and acidic residues" evidence="1">
    <location>
        <begin position="78"/>
        <end position="98"/>
    </location>
</feature>